<dbReference type="AlphaFoldDB" id="A0AAN7KTT5"/>
<proteinExistence type="predicted"/>
<evidence type="ECO:0000313" key="6">
    <source>
        <dbReference type="Proteomes" id="UP001345219"/>
    </source>
</evidence>
<dbReference type="InterPro" id="IPR015943">
    <property type="entry name" value="WD40/YVTN_repeat-like_dom_sf"/>
</dbReference>
<evidence type="ECO:0000256" key="1">
    <source>
        <dbReference type="ARBA" id="ARBA00022574"/>
    </source>
</evidence>
<organism evidence="5 6">
    <name type="scientific">Trapa incisa</name>
    <dbReference type="NCBI Taxonomy" id="236973"/>
    <lineage>
        <taxon>Eukaryota</taxon>
        <taxon>Viridiplantae</taxon>
        <taxon>Streptophyta</taxon>
        <taxon>Embryophyta</taxon>
        <taxon>Tracheophyta</taxon>
        <taxon>Spermatophyta</taxon>
        <taxon>Magnoliopsida</taxon>
        <taxon>eudicotyledons</taxon>
        <taxon>Gunneridae</taxon>
        <taxon>Pentapetalae</taxon>
        <taxon>rosids</taxon>
        <taxon>malvids</taxon>
        <taxon>Myrtales</taxon>
        <taxon>Lythraceae</taxon>
        <taxon>Trapa</taxon>
    </lineage>
</organism>
<dbReference type="SMART" id="SM00320">
    <property type="entry name" value="WD40"/>
    <property type="match status" value="6"/>
</dbReference>
<accession>A0AAN7KTT5</accession>
<keyword evidence="6" id="KW-1185">Reference proteome</keyword>
<dbReference type="PROSITE" id="PS00678">
    <property type="entry name" value="WD_REPEATS_1"/>
    <property type="match status" value="1"/>
</dbReference>
<evidence type="ECO:0000256" key="3">
    <source>
        <dbReference type="PROSITE-ProRule" id="PRU00221"/>
    </source>
</evidence>
<evidence type="ECO:0000256" key="4">
    <source>
        <dbReference type="SAM" id="MobiDB-lite"/>
    </source>
</evidence>
<reference evidence="5 6" key="1">
    <citation type="journal article" date="2023" name="Hortic Res">
        <title>Pangenome of water caltrop reveals structural variations and asymmetric subgenome divergence after allopolyploidization.</title>
        <authorList>
            <person name="Zhang X."/>
            <person name="Chen Y."/>
            <person name="Wang L."/>
            <person name="Yuan Y."/>
            <person name="Fang M."/>
            <person name="Shi L."/>
            <person name="Lu R."/>
            <person name="Comes H.P."/>
            <person name="Ma Y."/>
            <person name="Chen Y."/>
            <person name="Huang G."/>
            <person name="Zhou Y."/>
            <person name="Zheng Z."/>
            <person name="Qiu Y."/>
        </authorList>
    </citation>
    <scope>NUCLEOTIDE SEQUENCE [LARGE SCALE GENOMIC DNA]</scope>
    <source>
        <tissue evidence="5">Roots</tissue>
    </source>
</reference>
<evidence type="ECO:0000313" key="5">
    <source>
        <dbReference type="EMBL" id="KAK4771164.1"/>
    </source>
</evidence>
<dbReference type="Gene3D" id="2.130.10.10">
    <property type="entry name" value="YVTN repeat-like/Quinoprotein amine dehydrogenase"/>
    <property type="match status" value="1"/>
</dbReference>
<keyword evidence="2" id="KW-0677">Repeat</keyword>
<evidence type="ECO:0008006" key="7">
    <source>
        <dbReference type="Google" id="ProtNLM"/>
    </source>
</evidence>
<feature type="repeat" description="WD" evidence="3">
    <location>
        <begin position="256"/>
        <end position="298"/>
    </location>
</feature>
<dbReference type="PROSITE" id="PS50082">
    <property type="entry name" value="WD_REPEATS_2"/>
    <property type="match status" value="2"/>
</dbReference>
<dbReference type="Proteomes" id="UP001345219">
    <property type="component" value="Chromosome 24"/>
</dbReference>
<dbReference type="InterPro" id="IPR053053">
    <property type="entry name" value="WD_repeat_protein"/>
</dbReference>
<protein>
    <recommendedName>
        <fullName evidence="7">WD repeat-containing protein 25</fullName>
    </recommendedName>
</protein>
<dbReference type="PANTHER" id="PTHR44566:SF1">
    <property type="entry name" value="WD REPEAT-CONTAINING PROTEIN 25"/>
    <property type="match status" value="1"/>
</dbReference>
<dbReference type="PANTHER" id="PTHR44566">
    <property type="entry name" value="TRANSDUCIN/WD40 REPEAT-LIKE SUPERFAMILY PROTEIN"/>
    <property type="match status" value="1"/>
</dbReference>
<keyword evidence="1 3" id="KW-0853">WD repeat</keyword>
<name>A0AAN7KTT5_9MYRT</name>
<dbReference type="InterPro" id="IPR001680">
    <property type="entry name" value="WD40_rpt"/>
</dbReference>
<dbReference type="EMBL" id="JAXIOK010000005">
    <property type="protein sequence ID" value="KAK4771164.1"/>
    <property type="molecule type" value="Genomic_DNA"/>
</dbReference>
<feature type="region of interest" description="Disordered" evidence="4">
    <location>
        <begin position="57"/>
        <end position="83"/>
    </location>
</feature>
<evidence type="ECO:0000256" key="2">
    <source>
        <dbReference type="ARBA" id="ARBA00022737"/>
    </source>
</evidence>
<dbReference type="PROSITE" id="PS50294">
    <property type="entry name" value="WD_REPEATS_REGION"/>
    <property type="match status" value="1"/>
</dbReference>
<dbReference type="InterPro" id="IPR036322">
    <property type="entry name" value="WD40_repeat_dom_sf"/>
</dbReference>
<sequence length="471" mass="52488">MTQLTLQVSQVSFSILCYLGGKIGSARLRKARPSSESRQKDISRPLALAMDLLCSTYSDSDEDGQPEPFSKRPRLANPRPAINYQRKLQPVNEMREASIPGRYVSKRERALMASLPASAPEPNVEQDIPSSTLGSLSQLDLPLNVMSLLRQKTKGHSRLVGTPEKLPISLNGHRKAVNALQWSTNHAHLLASAGMDHTVHIWNVWNKNQKIACALNFHKAAVKDVKWSKMGWLILSCGYDLTSRLIDVEKGSEVSVFVEDQVLNVVKFHPKNPNLFLSGGEKGHLRLWDIRANQVVHEYIQRLGPILDVEFSDDGREFVSSSDVSCRNVSENSIVVWDLAREVPLSNQIYGEAYTCPCIRRHPFEPCFVAQSNGNYIAIFSWSPPFRLDKFRRYEGHGVSGFPIKCSFSSDGHTLGTGSADGSIYLYNYRSTSLVKKIEAYSSACTDVAFHPTISNVVASCSWNGDVSVFE</sequence>
<dbReference type="Pfam" id="PF00400">
    <property type="entry name" value="WD40"/>
    <property type="match status" value="4"/>
</dbReference>
<dbReference type="InterPro" id="IPR019775">
    <property type="entry name" value="WD40_repeat_CS"/>
</dbReference>
<dbReference type="SUPFAM" id="SSF50978">
    <property type="entry name" value="WD40 repeat-like"/>
    <property type="match status" value="1"/>
</dbReference>
<comment type="caution">
    <text evidence="5">The sequence shown here is derived from an EMBL/GenBank/DDBJ whole genome shotgun (WGS) entry which is preliminary data.</text>
</comment>
<feature type="repeat" description="WD" evidence="3">
    <location>
        <begin position="170"/>
        <end position="204"/>
    </location>
</feature>
<gene>
    <name evidence="5" type="ORF">SAY87_031696</name>
</gene>